<dbReference type="PANTHER" id="PTHR10954">
    <property type="entry name" value="RIBONUCLEASE H2 SUBUNIT A"/>
    <property type="match status" value="1"/>
</dbReference>
<dbReference type="GO" id="GO:0005737">
    <property type="term" value="C:cytoplasm"/>
    <property type="evidence" value="ECO:0007669"/>
    <property type="project" value="UniProtKB-SubCell"/>
</dbReference>
<comment type="catalytic activity">
    <reaction evidence="1">
        <text>Endonucleolytic cleavage to 5'-phosphomonoester.</text>
        <dbReference type="EC" id="3.1.26.4"/>
    </reaction>
</comment>
<keyword evidence="9" id="KW-0255">Endonuclease</keyword>
<evidence type="ECO:0000256" key="9">
    <source>
        <dbReference type="ARBA" id="ARBA00022759"/>
    </source>
</evidence>
<dbReference type="GO" id="GO:0004523">
    <property type="term" value="F:RNA-DNA hybrid ribonuclease activity"/>
    <property type="evidence" value="ECO:0007669"/>
    <property type="project" value="UniProtKB-EC"/>
</dbReference>
<dbReference type="AlphaFoldDB" id="A0A382UMT7"/>
<comment type="subcellular location">
    <subcellularLocation>
        <location evidence="4">Cytoplasm</location>
    </subcellularLocation>
</comment>
<dbReference type="GO" id="GO:0046872">
    <property type="term" value="F:metal ion binding"/>
    <property type="evidence" value="ECO:0007669"/>
    <property type="project" value="UniProtKB-KW"/>
</dbReference>
<evidence type="ECO:0000259" key="11">
    <source>
        <dbReference type="PROSITE" id="PS51975"/>
    </source>
</evidence>
<dbReference type="InterPro" id="IPR036397">
    <property type="entry name" value="RNaseH_sf"/>
</dbReference>
<evidence type="ECO:0000256" key="5">
    <source>
        <dbReference type="ARBA" id="ARBA00012180"/>
    </source>
</evidence>
<comment type="cofactor">
    <cofactor evidence="2">
        <name>Mn(2+)</name>
        <dbReference type="ChEBI" id="CHEBI:29035"/>
    </cofactor>
</comment>
<protein>
    <recommendedName>
        <fullName evidence="5">ribonuclease H</fullName>
        <ecNumber evidence="5">3.1.26.4</ecNumber>
    </recommendedName>
</protein>
<evidence type="ECO:0000256" key="4">
    <source>
        <dbReference type="ARBA" id="ARBA00004496"/>
    </source>
</evidence>
<evidence type="ECO:0000256" key="6">
    <source>
        <dbReference type="ARBA" id="ARBA00022490"/>
    </source>
</evidence>
<dbReference type="GO" id="GO:0043137">
    <property type="term" value="P:DNA replication, removal of RNA primer"/>
    <property type="evidence" value="ECO:0007669"/>
    <property type="project" value="TreeGrafter"/>
</dbReference>
<feature type="domain" description="RNase H type-2" evidence="11">
    <location>
        <begin position="21"/>
        <end position="92"/>
    </location>
</feature>
<reference evidence="12" key="1">
    <citation type="submission" date="2018-05" db="EMBL/GenBank/DDBJ databases">
        <authorList>
            <person name="Lanie J.A."/>
            <person name="Ng W.-L."/>
            <person name="Kazmierczak K.M."/>
            <person name="Andrzejewski T.M."/>
            <person name="Davidsen T.M."/>
            <person name="Wayne K.J."/>
            <person name="Tettelin H."/>
            <person name="Glass J.I."/>
            <person name="Rusch D."/>
            <person name="Podicherti R."/>
            <person name="Tsui H.-C.T."/>
            <person name="Winkler M.E."/>
        </authorList>
    </citation>
    <scope>NUCLEOTIDE SEQUENCE</scope>
</reference>
<feature type="non-terminal residue" evidence="12">
    <location>
        <position position="92"/>
    </location>
</feature>
<name>A0A382UMT7_9ZZZZ</name>
<sequence length="92" mass="9510">MANASRPSLEIEKSIWGSGAKVVAGIDEVGVGALAGPVTAAAVVLTPSDNYSWFANVNDSKKLSPARRSLLSKEISGSAIFSIGWSSSEEVD</sequence>
<evidence type="ECO:0000256" key="10">
    <source>
        <dbReference type="ARBA" id="ARBA00022801"/>
    </source>
</evidence>
<dbReference type="InterPro" id="IPR001352">
    <property type="entry name" value="RNase_HII/HIII"/>
</dbReference>
<dbReference type="GO" id="GO:0006298">
    <property type="term" value="P:mismatch repair"/>
    <property type="evidence" value="ECO:0007669"/>
    <property type="project" value="TreeGrafter"/>
</dbReference>
<dbReference type="GO" id="GO:0032299">
    <property type="term" value="C:ribonuclease H2 complex"/>
    <property type="evidence" value="ECO:0007669"/>
    <property type="project" value="TreeGrafter"/>
</dbReference>
<keyword evidence="10" id="KW-0378">Hydrolase</keyword>
<evidence type="ECO:0000256" key="2">
    <source>
        <dbReference type="ARBA" id="ARBA00001936"/>
    </source>
</evidence>
<keyword evidence="7" id="KW-0540">Nuclease</keyword>
<dbReference type="PROSITE" id="PS51975">
    <property type="entry name" value="RNASE_H_2"/>
    <property type="match status" value="1"/>
</dbReference>
<gene>
    <name evidence="12" type="ORF">METZ01_LOCUS388437</name>
</gene>
<dbReference type="InterPro" id="IPR012337">
    <property type="entry name" value="RNaseH-like_sf"/>
</dbReference>
<dbReference type="SUPFAM" id="SSF53098">
    <property type="entry name" value="Ribonuclease H-like"/>
    <property type="match status" value="1"/>
</dbReference>
<dbReference type="InterPro" id="IPR024567">
    <property type="entry name" value="RNase_HII/HIII_dom"/>
</dbReference>
<accession>A0A382UMT7</accession>
<dbReference type="EMBL" id="UINC01145450">
    <property type="protein sequence ID" value="SVD35583.1"/>
    <property type="molecule type" value="Genomic_DNA"/>
</dbReference>
<keyword evidence="6" id="KW-0963">Cytoplasm</keyword>
<dbReference type="PANTHER" id="PTHR10954:SF18">
    <property type="entry name" value="RIBONUCLEASE HII"/>
    <property type="match status" value="1"/>
</dbReference>
<evidence type="ECO:0000256" key="8">
    <source>
        <dbReference type="ARBA" id="ARBA00022723"/>
    </source>
</evidence>
<keyword evidence="8" id="KW-0479">Metal-binding</keyword>
<evidence type="ECO:0000313" key="12">
    <source>
        <dbReference type="EMBL" id="SVD35583.1"/>
    </source>
</evidence>
<proteinExistence type="predicted"/>
<dbReference type="GO" id="GO:0003723">
    <property type="term" value="F:RNA binding"/>
    <property type="evidence" value="ECO:0007669"/>
    <property type="project" value="InterPro"/>
</dbReference>
<comment type="cofactor">
    <cofactor evidence="3">
        <name>Mg(2+)</name>
        <dbReference type="ChEBI" id="CHEBI:18420"/>
    </cofactor>
</comment>
<dbReference type="Gene3D" id="3.30.420.10">
    <property type="entry name" value="Ribonuclease H-like superfamily/Ribonuclease H"/>
    <property type="match status" value="1"/>
</dbReference>
<organism evidence="12">
    <name type="scientific">marine metagenome</name>
    <dbReference type="NCBI Taxonomy" id="408172"/>
    <lineage>
        <taxon>unclassified sequences</taxon>
        <taxon>metagenomes</taxon>
        <taxon>ecological metagenomes</taxon>
    </lineage>
</organism>
<evidence type="ECO:0000256" key="7">
    <source>
        <dbReference type="ARBA" id="ARBA00022722"/>
    </source>
</evidence>
<evidence type="ECO:0000256" key="3">
    <source>
        <dbReference type="ARBA" id="ARBA00001946"/>
    </source>
</evidence>
<dbReference type="EC" id="3.1.26.4" evidence="5"/>
<evidence type="ECO:0000256" key="1">
    <source>
        <dbReference type="ARBA" id="ARBA00000077"/>
    </source>
</evidence>
<dbReference type="Pfam" id="PF01351">
    <property type="entry name" value="RNase_HII"/>
    <property type="match status" value="1"/>
</dbReference>